<dbReference type="AlphaFoldDB" id="A0A120EZ69"/>
<accession>A0A120EZ69</accession>
<gene>
    <name evidence="1" type="ORF">ATB53_00190</name>
</gene>
<dbReference type="Proteomes" id="UP000055854">
    <property type="component" value="Unassembled WGS sequence"/>
</dbReference>
<sequence>MLHVVQSDRPPTEGELSELGEAIRRMQKERNLFFAYNREMAIILRNEYDEYVAAGFTQAQALKLVSAKLTPPAK</sequence>
<proteinExistence type="predicted"/>
<dbReference type="EMBL" id="LNTA01000001">
    <property type="protein sequence ID" value="KWV17135.1"/>
    <property type="molecule type" value="Genomic_DNA"/>
</dbReference>
<name>A0A120EZ69_XANCT</name>
<organism evidence="1 2">
    <name type="scientific">Xanthomonas campestris pv. translucens</name>
    <dbReference type="NCBI Taxonomy" id="343"/>
    <lineage>
        <taxon>Bacteria</taxon>
        <taxon>Pseudomonadati</taxon>
        <taxon>Pseudomonadota</taxon>
        <taxon>Gammaproteobacteria</taxon>
        <taxon>Lysobacterales</taxon>
        <taxon>Lysobacteraceae</taxon>
        <taxon>Xanthomonas</taxon>
        <taxon>Xanthomonas translucens group</taxon>
    </lineage>
</organism>
<reference evidence="1 2" key="1">
    <citation type="submission" date="2015-11" db="EMBL/GenBank/DDBJ databases">
        <title>Long Read and Single Molecule DNA Sequencing Simplifies Genome Assembly and TAL Effector Gene Analysis of Xanthomonas translucens.</title>
        <authorList>
            <person name="Peng Z."/>
            <person name="Hu Y."/>
            <person name="Xie J."/>
            <person name="Potnis N."/>
            <person name="Akhunova A."/>
            <person name="Jones J."/>
            <person name="Liu Z."/>
            <person name="White F."/>
            <person name="Liu S."/>
        </authorList>
    </citation>
    <scope>NUCLEOTIDE SEQUENCE [LARGE SCALE GENOMIC DNA]</scope>
    <source>
        <strain evidence="1 2">B1</strain>
    </source>
</reference>
<evidence type="ECO:0000313" key="1">
    <source>
        <dbReference type="EMBL" id="KWV17135.1"/>
    </source>
</evidence>
<dbReference type="RefSeq" id="WP_060747605.1">
    <property type="nucleotide sequence ID" value="NZ_LNTA01000001.1"/>
</dbReference>
<protein>
    <submittedName>
        <fullName evidence="1">Uncharacterized protein</fullName>
    </submittedName>
</protein>
<evidence type="ECO:0000313" key="2">
    <source>
        <dbReference type="Proteomes" id="UP000055854"/>
    </source>
</evidence>
<comment type="caution">
    <text evidence="1">The sequence shown here is derived from an EMBL/GenBank/DDBJ whole genome shotgun (WGS) entry which is preliminary data.</text>
</comment>